<reference evidence="1" key="1">
    <citation type="submission" date="2021-01" db="EMBL/GenBank/DDBJ databases">
        <title>Whole genome shotgun sequence of Virgisporangium aurantiacum NBRC 16421.</title>
        <authorList>
            <person name="Komaki H."/>
            <person name="Tamura T."/>
        </authorList>
    </citation>
    <scope>NUCLEOTIDE SEQUENCE</scope>
    <source>
        <strain evidence="1">NBRC 16421</strain>
    </source>
</reference>
<protein>
    <submittedName>
        <fullName evidence="1">Uncharacterized protein</fullName>
    </submittedName>
</protein>
<sequence length="81" mass="8862">MAVVDRLGVVVARARIEATPTGLRELLAVLAGLLKSHTHGRKQVPVAIETNRGLLVEALRGRQQPVFQIPPSTVAVHRRRL</sequence>
<organism evidence="1 2">
    <name type="scientific">Virgisporangium aurantiacum</name>
    <dbReference type="NCBI Taxonomy" id="175570"/>
    <lineage>
        <taxon>Bacteria</taxon>
        <taxon>Bacillati</taxon>
        <taxon>Actinomycetota</taxon>
        <taxon>Actinomycetes</taxon>
        <taxon>Micromonosporales</taxon>
        <taxon>Micromonosporaceae</taxon>
        <taxon>Virgisporangium</taxon>
    </lineage>
</organism>
<dbReference type="AlphaFoldDB" id="A0A8J4E5T2"/>
<keyword evidence="2" id="KW-1185">Reference proteome</keyword>
<accession>A0A8J4E5T2</accession>
<proteinExistence type="predicted"/>
<evidence type="ECO:0000313" key="2">
    <source>
        <dbReference type="Proteomes" id="UP000612585"/>
    </source>
</evidence>
<gene>
    <name evidence="1" type="ORF">Vau01_108860</name>
</gene>
<name>A0A8J4E5T2_9ACTN</name>
<dbReference type="Proteomes" id="UP000612585">
    <property type="component" value="Unassembled WGS sequence"/>
</dbReference>
<comment type="caution">
    <text evidence="1">The sequence shown here is derived from an EMBL/GenBank/DDBJ whole genome shotgun (WGS) entry which is preliminary data.</text>
</comment>
<evidence type="ECO:0000313" key="1">
    <source>
        <dbReference type="EMBL" id="GIJ63370.1"/>
    </source>
</evidence>
<dbReference type="EMBL" id="BOPG01000092">
    <property type="protein sequence ID" value="GIJ63370.1"/>
    <property type="molecule type" value="Genomic_DNA"/>
</dbReference>